<dbReference type="KEGG" id="abas:ACPOL_2850"/>
<dbReference type="GO" id="GO:0005737">
    <property type="term" value="C:cytoplasm"/>
    <property type="evidence" value="ECO:0007669"/>
    <property type="project" value="TreeGrafter"/>
</dbReference>
<dbReference type="NCBIfam" id="NF007695">
    <property type="entry name" value="PRK10376.1"/>
    <property type="match status" value="1"/>
</dbReference>
<dbReference type="RefSeq" id="WP_114207444.1">
    <property type="nucleotide sequence ID" value="NZ_CP030840.1"/>
</dbReference>
<dbReference type="Proteomes" id="UP000253606">
    <property type="component" value="Chromosome"/>
</dbReference>
<name>A0A2Z5G067_9BACT</name>
<evidence type="ECO:0000313" key="3">
    <source>
        <dbReference type="EMBL" id="AXC12154.1"/>
    </source>
</evidence>
<dbReference type="InterPro" id="IPR050791">
    <property type="entry name" value="Aldo-Keto_reductase"/>
</dbReference>
<keyword evidence="1" id="KW-0560">Oxidoreductase</keyword>
<dbReference type="PANTHER" id="PTHR43625">
    <property type="entry name" value="AFLATOXIN B1 ALDEHYDE REDUCTASE"/>
    <property type="match status" value="1"/>
</dbReference>
<evidence type="ECO:0000313" key="4">
    <source>
        <dbReference type="Proteomes" id="UP000253606"/>
    </source>
</evidence>
<accession>A0A2Z5G067</accession>
<dbReference type="AlphaFoldDB" id="A0A2Z5G067"/>
<evidence type="ECO:0000259" key="2">
    <source>
        <dbReference type="Pfam" id="PF00248"/>
    </source>
</evidence>
<sequence>MGAVTVADSNDVFHIGGDMPVHRMGYGAMQLAGPRAAGPPRDPEVAKALLRRAVELGVTFIDTADVYGPGDNERLIRDALAPYPSSLVIGTKAGMVRNKDGSISIKGNESHIRAAIEGSLQNLGVDCIDLYQLHRVDPSTPLEETMLVLRALRDEGKLRHIGLSQVSVNQIERARAIVEIATVQNFFNLAHRQYDDVLTYCERNRIGFIPFCPLHIDGFALSETLCRIASRMSASTRQVALAWLYKRSQVTVVIPGTSSIEHLEENVAASKLELSVDDRFELDELGVRLR</sequence>
<evidence type="ECO:0000256" key="1">
    <source>
        <dbReference type="ARBA" id="ARBA00023002"/>
    </source>
</evidence>
<reference evidence="3 4" key="1">
    <citation type="journal article" date="2018" name="Front. Microbiol.">
        <title>Hydrolytic Capabilities as a Key to Environmental Success: Chitinolytic and Cellulolytic Acidobacteria From Acidic Sub-arctic Soils and Boreal Peatlands.</title>
        <authorList>
            <person name="Belova S.E."/>
            <person name="Ravin N.V."/>
            <person name="Pankratov T.A."/>
            <person name="Rakitin A.L."/>
            <person name="Ivanova A.A."/>
            <person name="Beletsky A.V."/>
            <person name="Mardanov A.V."/>
            <person name="Sinninghe Damste J.S."/>
            <person name="Dedysh S.N."/>
        </authorList>
    </citation>
    <scope>NUCLEOTIDE SEQUENCE [LARGE SCALE GENOMIC DNA]</scope>
    <source>
        <strain evidence="3 4">SBC82</strain>
    </source>
</reference>
<protein>
    <submittedName>
        <fullName evidence="3">Putative oxidoreductase</fullName>
    </submittedName>
</protein>
<dbReference type="PANTHER" id="PTHR43625:SF40">
    <property type="entry name" value="ALDO-KETO REDUCTASE YAKC [NADP(+)]"/>
    <property type="match status" value="1"/>
</dbReference>
<feature type="domain" description="NADP-dependent oxidoreductase" evidence="2">
    <location>
        <begin position="23"/>
        <end position="285"/>
    </location>
</feature>
<dbReference type="InterPro" id="IPR036812">
    <property type="entry name" value="NAD(P)_OxRdtase_dom_sf"/>
</dbReference>
<organism evidence="3 4">
    <name type="scientific">Acidisarcina polymorpha</name>
    <dbReference type="NCBI Taxonomy" id="2211140"/>
    <lineage>
        <taxon>Bacteria</taxon>
        <taxon>Pseudomonadati</taxon>
        <taxon>Acidobacteriota</taxon>
        <taxon>Terriglobia</taxon>
        <taxon>Terriglobales</taxon>
        <taxon>Acidobacteriaceae</taxon>
        <taxon>Acidisarcina</taxon>
    </lineage>
</organism>
<dbReference type="InterPro" id="IPR020471">
    <property type="entry name" value="AKR"/>
</dbReference>
<dbReference type="OrthoDB" id="9773828at2"/>
<dbReference type="EMBL" id="CP030840">
    <property type="protein sequence ID" value="AXC12154.1"/>
    <property type="molecule type" value="Genomic_DNA"/>
</dbReference>
<gene>
    <name evidence="3" type="ORF">ACPOL_2850</name>
</gene>
<keyword evidence="4" id="KW-1185">Reference proteome</keyword>
<dbReference type="SUPFAM" id="SSF51430">
    <property type="entry name" value="NAD(P)-linked oxidoreductase"/>
    <property type="match status" value="1"/>
</dbReference>
<dbReference type="PRINTS" id="PR00069">
    <property type="entry name" value="ALDKETRDTASE"/>
</dbReference>
<dbReference type="GO" id="GO:0016491">
    <property type="term" value="F:oxidoreductase activity"/>
    <property type="evidence" value="ECO:0007669"/>
    <property type="project" value="UniProtKB-KW"/>
</dbReference>
<dbReference type="Pfam" id="PF00248">
    <property type="entry name" value="Aldo_ket_red"/>
    <property type="match status" value="1"/>
</dbReference>
<dbReference type="Gene3D" id="3.20.20.100">
    <property type="entry name" value="NADP-dependent oxidoreductase domain"/>
    <property type="match status" value="1"/>
</dbReference>
<proteinExistence type="predicted"/>
<dbReference type="CDD" id="cd19088">
    <property type="entry name" value="AKR_AKR13B1"/>
    <property type="match status" value="1"/>
</dbReference>
<dbReference type="InterPro" id="IPR023210">
    <property type="entry name" value="NADP_OxRdtase_dom"/>
</dbReference>